<accession>A0ABY8CBC9</accession>
<protein>
    <submittedName>
        <fullName evidence="2">AAA family ATPase</fullName>
    </submittedName>
</protein>
<keyword evidence="3" id="KW-1185">Reference proteome</keyword>
<dbReference type="Pfam" id="PF13304">
    <property type="entry name" value="AAA_21"/>
    <property type="match status" value="1"/>
</dbReference>
<proteinExistence type="predicted"/>
<organism evidence="2 3">
    <name type="scientific">Thiomicrorhabdus lithotrophica</name>
    <dbReference type="NCBI Taxonomy" id="2949997"/>
    <lineage>
        <taxon>Bacteria</taxon>
        <taxon>Pseudomonadati</taxon>
        <taxon>Pseudomonadota</taxon>
        <taxon>Gammaproteobacteria</taxon>
        <taxon>Thiotrichales</taxon>
        <taxon>Piscirickettsiaceae</taxon>
        <taxon>Thiomicrorhabdus</taxon>
    </lineage>
</organism>
<evidence type="ECO:0000313" key="3">
    <source>
        <dbReference type="Proteomes" id="UP001222275"/>
    </source>
</evidence>
<dbReference type="InterPro" id="IPR027417">
    <property type="entry name" value="P-loop_NTPase"/>
</dbReference>
<dbReference type="InterPro" id="IPR003959">
    <property type="entry name" value="ATPase_AAA_core"/>
</dbReference>
<dbReference type="PANTHER" id="PTHR43581:SF2">
    <property type="entry name" value="EXCINUCLEASE ATPASE SUBUNIT"/>
    <property type="match status" value="1"/>
</dbReference>
<dbReference type="SUPFAM" id="SSF52540">
    <property type="entry name" value="P-loop containing nucleoside triphosphate hydrolases"/>
    <property type="match status" value="1"/>
</dbReference>
<dbReference type="Gene3D" id="3.40.50.300">
    <property type="entry name" value="P-loop containing nucleotide triphosphate hydrolases"/>
    <property type="match status" value="1"/>
</dbReference>
<dbReference type="SMART" id="SM00382">
    <property type="entry name" value="AAA"/>
    <property type="match status" value="1"/>
</dbReference>
<evidence type="ECO:0000259" key="1">
    <source>
        <dbReference type="SMART" id="SM00382"/>
    </source>
</evidence>
<dbReference type="PANTHER" id="PTHR43581">
    <property type="entry name" value="ATP/GTP PHOSPHATASE"/>
    <property type="match status" value="1"/>
</dbReference>
<gene>
    <name evidence="2" type="ORF">NR989_07595</name>
</gene>
<dbReference type="InterPro" id="IPR003593">
    <property type="entry name" value="AAA+_ATPase"/>
</dbReference>
<dbReference type="EMBL" id="CP102381">
    <property type="protein sequence ID" value="WEJ61876.1"/>
    <property type="molecule type" value="Genomic_DNA"/>
</dbReference>
<evidence type="ECO:0000313" key="2">
    <source>
        <dbReference type="EMBL" id="WEJ61876.1"/>
    </source>
</evidence>
<dbReference type="InterPro" id="IPR051396">
    <property type="entry name" value="Bact_Antivir_Def_Nuclease"/>
</dbReference>
<name>A0ABY8CBC9_9GAMM</name>
<dbReference type="RefSeq" id="WP_275594136.1">
    <property type="nucleotide sequence ID" value="NZ_CP102381.1"/>
</dbReference>
<dbReference type="CDD" id="cd00267">
    <property type="entry name" value="ABC_ATPase"/>
    <property type="match status" value="1"/>
</dbReference>
<reference evidence="2 3" key="1">
    <citation type="submission" date="2022-06" db="EMBL/GenBank/DDBJ databases">
        <title>Thiomicrohabdus sp. nov, an obligately chemolithoautotrophic, sulfur-oxidizing bacterium isolated from beach of Guanyin Mountain. Amoy.</title>
        <authorList>
            <person name="Zhu H."/>
        </authorList>
    </citation>
    <scope>NUCLEOTIDE SEQUENCE [LARGE SCALE GENOMIC DNA]</scope>
    <source>
        <strain evidence="2 3">XGS-01</strain>
    </source>
</reference>
<sequence>MPRITLVREQSIGKRLLGVRSICMLKYLGCRIKNINTHQIEKVIMDIIKFRLKNIGRFSEIDVPLAPTITKTSNVTVFVGGNGAGKTSLLKSLSTSLSWFVARLKTEKGNGSPISEMIIKNGKSSSSITIEVSDKKGIDFFGGECKRNFEWVVAKTKRSRKAEYVSELKDASELANLYRDILEASPDESLPLIAYYPVERTVLDIPLKIRSKHTFSQIDGYDNSLNRGVDFRRFFEWFREREDSENEAGLSSDVLKKMSEMFGENNLIWDKLNELNASSRDVQLVAVREAIKEFMPGFDNLRVQRKPRLHMAINKDGETLNVAQLSQGEKSLMALVGDIARRLAMMNPSLENPLLGDGIVLIDEVDLHLHPKWQRTLISRLTGTFKNCQFVLTTHSPLVISDYKDVLCYVLDDGELIEESELYGLDANEVLLGVMDTSIRNESVDRKLKDLLDAIQDSKFDLSSSLISELESDISPTNIELIKAKLFLKKQILRHEKNN</sequence>
<feature type="domain" description="AAA+ ATPase" evidence="1">
    <location>
        <begin position="72"/>
        <end position="414"/>
    </location>
</feature>
<dbReference type="Proteomes" id="UP001222275">
    <property type="component" value="Chromosome"/>
</dbReference>